<accession>A0ABV7HCV2</accession>
<sequence>MESSLKKASDFRKLLELISAMNRVYELRERHAESDLIPETQSIAKQTSSLH</sequence>
<dbReference type="RefSeq" id="WP_386721034.1">
    <property type="nucleotide sequence ID" value="NZ_JBHRSZ010000004.1"/>
</dbReference>
<protein>
    <submittedName>
        <fullName evidence="1">Uncharacterized protein</fullName>
    </submittedName>
</protein>
<dbReference type="Proteomes" id="UP001595476">
    <property type="component" value="Unassembled WGS sequence"/>
</dbReference>
<organism evidence="1 2">
    <name type="scientific">Litoribrevibacter euphylliae</name>
    <dbReference type="NCBI Taxonomy" id="1834034"/>
    <lineage>
        <taxon>Bacteria</taxon>
        <taxon>Pseudomonadati</taxon>
        <taxon>Pseudomonadota</taxon>
        <taxon>Gammaproteobacteria</taxon>
        <taxon>Oceanospirillales</taxon>
        <taxon>Oceanospirillaceae</taxon>
        <taxon>Litoribrevibacter</taxon>
    </lineage>
</organism>
<dbReference type="EMBL" id="JBHRSZ010000004">
    <property type="protein sequence ID" value="MFC3151728.1"/>
    <property type="molecule type" value="Genomic_DNA"/>
</dbReference>
<keyword evidence="2" id="KW-1185">Reference proteome</keyword>
<name>A0ABV7HCV2_9GAMM</name>
<proteinExistence type="predicted"/>
<evidence type="ECO:0000313" key="2">
    <source>
        <dbReference type="Proteomes" id="UP001595476"/>
    </source>
</evidence>
<reference evidence="2" key="1">
    <citation type="journal article" date="2019" name="Int. J. Syst. Evol. Microbiol.">
        <title>The Global Catalogue of Microorganisms (GCM) 10K type strain sequencing project: providing services to taxonomists for standard genome sequencing and annotation.</title>
        <authorList>
            <consortium name="The Broad Institute Genomics Platform"/>
            <consortium name="The Broad Institute Genome Sequencing Center for Infectious Disease"/>
            <person name="Wu L."/>
            <person name="Ma J."/>
        </authorList>
    </citation>
    <scope>NUCLEOTIDE SEQUENCE [LARGE SCALE GENOMIC DNA]</scope>
    <source>
        <strain evidence="2">KCTC 52438</strain>
    </source>
</reference>
<evidence type="ECO:0000313" key="1">
    <source>
        <dbReference type="EMBL" id="MFC3151728.1"/>
    </source>
</evidence>
<comment type="caution">
    <text evidence="1">The sequence shown here is derived from an EMBL/GenBank/DDBJ whole genome shotgun (WGS) entry which is preliminary data.</text>
</comment>
<gene>
    <name evidence="1" type="ORF">ACFOEK_11880</name>
</gene>